<dbReference type="PRINTS" id="PR00119">
    <property type="entry name" value="CATATPASE"/>
</dbReference>
<feature type="transmembrane region" description="Helical" evidence="12">
    <location>
        <begin position="670"/>
        <end position="691"/>
    </location>
</feature>
<feature type="transmembrane region" description="Helical" evidence="12">
    <location>
        <begin position="730"/>
        <end position="754"/>
    </location>
</feature>
<dbReference type="PANTHER" id="PTHR42861">
    <property type="entry name" value="CALCIUM-TRANSPORTING ATPASE"/>
    <property type="match status" value="1"/>
</dbReference>
<evidence type="ECO:0000313" key="15">
    <source>
        <dbReference type="Proteomes" id="UP000054408"/>
    </source>
</evidence>
<dbReference type="EC" id="7.1.2.1" evidence="12"/>
<dbReference type="SFLD" id="SFLDG00002">
    <property type="entry name" value="C1.7:_P-type_atpase_like"/>
    <property type="match status" value="1"/>
</dbReference>
<keyword evidence="10 12" id="KW-1133">Transmembrane helix</keyword>
<evidence type="ECO:0000313" key="14">
    <source>
        <dbReference type="EMBL" id="KNC54376.1"/>
    </source>
</evidence>
<dbReference type="Pfam" id="PF00702">
    <property type="entry name" value="Hydrolase"/>
    <property type="match status" value="1"/>
</dbReference>
<feature type="domain" description="Cation-transporting P-type ATPase N-terminal" evidence="13">
    <location>
        <begin position="36"/>
        <end position="104"/>
    </location>
</feature>
<keyword evidence="15" id="KW-1185">Reference proteome</keyword>
<evidence type="ECO:0000256" key="6">
    <source>
        <dbReference type="ARBA" id="ARBA00022741"/>
    </source>
</evidence>
<dbReference type="CDD" id="cd02076">
    <property type="entry name" value="P-type_ATPase_H"/>
    <property type="match status" value="1"/>
</dbReference>
<reference evidence="14 15" key="1">
    <citation type="submission" date="2010-05" db="EMBL/GenBank/DDBJ databases">
        <title>The Genome Sequence of Thecamonas trahens ATCC 50062.</title>
        <authorList>
            <consortium name="The Broad Institute Genome Sequencing Platform"/>
            <person name="Russ C."/>
            <person name="Cuomo C."/>
            <person name="Shea T."/>
            <person name="Young S.K."/>
            <person name="Zeng Q."/>
            <person name="Koehrsen M."/>
            <person name="Haas B."/>
            <person name="Borodovsky M."/>
            <person name="Guigo R."/>
            <person name="Alvarado L."/>
            <person name="Berlin A."/>
            <person name="Bochicchio J."/>
            <person name="Borenstein D."/>
            <person name="Chapman S."/>
            <person name="Chen Z."/>
            <person name="Freedman E."/>
            <person name="Gellesch M."/>
            <person name="Goldberg J."/>
            <person name="Griggs A."/>
            <person name="Gujja S."/>
            <person name="Heilman E."/>
            <person name="Heiman D."/>
            <person name="Hepburn T."/>
            <person name="Howarth C."/>
            <person name="Jen D."/>
            <person name="Larson L."/>
            <person name="Mehta T."/>
            <person name="Park D."/>
            <person name="Pearson M."/>
            <person name="Roberts A."/>
            <person name="Saif S."/>
            <person name="Shenoy N."/>
            <person name="Sisk P."/>
            <person name="Stolte C."/>
            <person name="Sykes S."/>
            <person name="Thomson T."/>
            <person name="Walk T."/>
            <person name="White J."/>
            <person name="Yandava C."/>
            <person name="Burger G."/>
            <person name="Gray M.W."/>
            <person name="Holland P.W.H."/>
            <person name="King N."/>
            <person name="Lang F.B.F."/>
            <person name="Roger A.J."/>
            <person name="Ruiz-Trillo I."/>
            <person name="Lander E."/>
            <person name="Nusbaum C."/>
        </authorList>
    </citation>
    <scope>NUCLEOTIDE SEQUENCE [LARGE SCALE GENOMIC DNA]</scope>
    <source>
        <strain evidence="14 15">ATCC 50062</strain>
    </source>
</reference>
<dbReference type="PROSITE" id="PS00154">
    <property type="entry name" value="ATPASE_E1_E2"/>
    <property type="match status" value="1"/>
</dbReference>
<comment type="subcellular location">
    <subcellularLocation>
        <location evidence="12">Cell membrane</location>
        <topology evidence="12">Multi-pass membrane protein</topology>
    </subcellularLocation>
    <subcellularLocation>
        <location evidence="1">Membrane</location>
        <topology evidence="1">Multi-pass membrane protein</topology>
    </subcellularLocation>
</comment>
<keyword evidence="8 12" id="KW-0460">Magnesium</keyword>
<evidence type="ECO:0000256" key="1">
    <source>
        <dbReference type="ARBA" id="ARBA00004141"/>
    </source>
</evidence>
<evidence type="ECO:0000256" key="8">
    <source>
        <dbReference type="ARBA" id="ARBA00022842"/>
    </source>
</evidence>
<keyword evidence="4 12" id="KW-0812">Transmembrane</keyword>
<accession>A0A0L0DQS4</accession>
<evidence type="ECO:0000256" key="9">
    <source>
        <dbReference type="ARBA" id="ARBA00022967"/>
    </source>
</evidence>
<feature type="transmembrane region" description="Helical" evidence="12">
    <location>
        <begin position="851"/>
        <end position="869"/>
    </location>
</feature>
<dbReference type="NCBIfam" id="TIGR01494">
    <property type="entry name" value="ATPase_P-type"/>
    <property type="match status" value="2"/>
</dbReference>
<keyword evidence="5" id="KW-0479">Metal-binding</keyword>
<dbReference type="GO" id="GO:0005886">
    <property type="term" value="C:plasma membrane"/>
    <property type="evidence" value="ECO:0007669"/>
    <property type="project" value="UniProtKB-SubCell"/>
</dbReference>
<dbReference type="FunFam" id="3.40.50.1000:FF:000211">
    <property type="entry name" value="Plasma membrane ATPase"/>
    <property type="match status" value="1"/>
</dbReference>
<dbReference type="RefSeq" id="XP_013753677.1">
    <property type="nucleotide sequence ID" value="XM_013898223.1"/>
</dbReference>
<keyword evidence="3" id="KW-0597">Phosphoprotein</keyword>
<keyword evidence="7 12" id="KW-0067">ATP-binding</keyword>
<dbReference type="GeneID" id="25568404"/>
<evidence type="ECO:0000256" key="5">
    <source>
        <dbReference type="ARBA" id="ARBA00022723"/>
    </source>
</evidence>
<evidence type="ECO:0000259" key="13">
    <source>
        <dbReference type="SMART" id="SM00831"/>
    </source>
</evidence>
<dbReference type="InterPro" id="IPR008250">
    <property type="entry name" value="ATPase_P-typ_transduc_dom_A_sf"/>
</dbReference>
<evidence type="ECO:0000256" key="11">
    <source>
        <dbReference type="ARBA" id="ARBA00023136"/>
    </source>
</evidence>
<keyword evidence="12" id="KW-0813">Transport</keyword>
<feature type="transmembrane region" description="Helical" evidence="12">
    <location>
        <begin position="79"/>
        <end position="102"/>
    </location>
</feature>
<evidence type="ECO:0000256" key="4">
    <source>
        <dbReference type="ARBA" id="ARBA00022692"/>
    </source>
</evidence>
<dbReference type="InterPro" id="IPR001757">
    <property type="entry name" value="P_typ_ATPase"/>
</dbReference>
<dbReference type="SFLD" id="SFLDS00003">
    <property type="entry name" value="Haloacid_Dehalogenase"/>
    <property type="match status" value="1"/>
</dbReference>
<dbReference type="Gene3D" id="1.20.1110.10">
    <property type="entry name" value="Calcium-transporting ATPase, transmembrane domain"/>
    <property type="match status" value="1"/>
</dbReference>
<name>A0A0L0DQS4_THETB</name>
<feature type="transmembrane region" description="Helical" evidence="12">
    <location>
        <begin position="821"/>
        <end position="839"/>
    </location>
</feature>
<feature type="transmembrane region" description="Helical" evidence="12">
    <location>
        <begin position="642"/>
        <end position="658"/>
    </location>
</feature>
<feature type="transmembrane region" description="Helical" evidence="12">
    <location>
        <begin position="697"/>
        <end position="718"/>
    </location>
</feature>
<dbReference type="STRING" id="461836.A0A0L0DQS4"/>
<evidence type="ECO:0000256" key="7">
    <source>
        <dbReference type="ARBA" id="ARBA00022840"/>
    </source>
</evidence>
<dbReference type="EMBL" id="GL349489">
    <property type="protein sequence ID" value="KNC54376.1"/>
    <property type="molecule type" value="Genomic_DNA"/>
</dbReference>
<dbReference type="GO" id="GO:0046872">
    <property type="term" value="F:metal ion binding"/>
    <property type="evidence" value="ECO:0007669"/>
    <property type="project" value="UniProtKB-KW"/>
</dbReference>
<dbReference type="Gene3D" id="3.40.50.1000">
    <property type="entry name" value="HAD superfamily/HAD-like"/>
    <property type="match status" value="1"/>
</dbReference>
<feature type="transmembrane region" description="Helical" evidence="12">
    <location>
        <begin position="792"/>
        <end position="809"/>
    </location>
</feature>
<gene>
    <name evidence="14" type="ORF">AMSG_10094</name>
</gene>
<dbReference type="Pfam" id="PF00690">
    <property type="entry name" value="Cation_ATPase_N"/>
    <property type="match status" value="1"/>
</dbReference>
<dbReference type="Pfam" id="PF00122">
    <property type="entry name" value="E1-E2_ATPase"/>
    <property type="match status" value="1"/>
</dbReference>
<evidence type="ECO:0000256" key="12">
    <source>
        <dbReference type="RuleBase" id="RU362083"/>
    </source>
</evidence>
<dbReference type="Proteomes" id="UP000054408">
    <property type="component" value="Unassembled WGS sequence"/>
</dbReference>
<dbReference type="SFLD" id="SFLDF00027">
    <property type="entry name" value="p-type_atpase"/>
    <property type="match status" value="1"/>
</dbReference>
<keyword evidence="12" id="KW-0375">Hydrogen ion transport</keyword>
<keyword evidence="6 12" id="KW-0547">Nucleotide-binding</keyword>
<dbReference type="GO" id="GO:0016887">
    <property type="term" value="F:ATP hydrolysis activity"/>
    <property type="evidence" value="ECO:0007669"/>
    <property type="project" value="InterPro"/>
</dbReference>
<dbReference type="eggNOG" id="KOG0205">
    <property type="taxonomic scope" value="Eukaryota"/>
</dbReference>
<dbReference type="GO" id="GO:0008553">
    <property type="term" value="F:P-type proton-exporting transporter activity"/>
    <property type="evidence" value="ECO:0007669"/>
    <property type="project" value="UniProtKB-UniRule"/>
</dbReference>
<dbReference type="InterPro" id="IPR004014">
    <property type="entry name" value="ATPase_P-typ_cation-transptr_N"/>
</dbReference>
<keyword evidence="12" id="KW-0406">Ion transport</keyword>
<dbReference type="NCBIfam" id="TIGR01647">
    <property type="entry name" value="ATPase-IIIA_H"/>
    <property type="match status" value="1"/>
</dbReference>
<evidence type="ECO:0000256" key="2">
    <source>
        <dbReference type="ARBA" id="ARBA00008804"/>
    </source>
</evidence>
<comment type="similarity">
    <text evidence="2 12">Belongs to the cation transport ATPase (P-type) (TC 3.A.3) family. Type IIIA subfamily.</text>
</comment>
<sequence length="935" mass="100627">MSNNDFFGSINSDGLTERSPLVRPAQAGGSNAKVDPYSSLFPASDEVAAQGLSSMEAQVRLERVGPNALEENEKPWWKLLLSFYIGPMAYLIELAVVVTLALRDWADFGVLFGLLNINAGIGFYEANKAGNAVAALKSALTPVAMVKRDGEWTEIDKANLVPGDLIRLRMGDVVPADCILLPLANATDVLEIDQAALTGESIPAKKASGDLCYAGSSVKRGDGDAWVKATGKQSFFGKSAALIAGVEAKSHFEQVLESITKVLIAVAFVLVTALIVARVIQQSTAKGKDLNGKFMGNLTKQALVLLVASIPIALPAVSTGTMAIGARTLSKENVIVSRLSAIEEMAAVDILCSDKTGTLTKNELTLDDPWLNPIHPELTRADIVLASALGCDPDPANAKDAIDSCILESAARELDAGFLSAHHVLSHEAFNPVTKRTMGEVEDPNGRRFRVCKGAPQVLFNLTNEDGSTTFDAGDRGRVNQAMEELAERGLRPVGVAWEVDGTWQYLGLLSFLDPPRDDTKTTIEQANELGVEVRMITGDHVAIAKETCRRLGMGSDIQGSEFFRRMHEETDEYIAQVIEEADGFGEVLPEDKYAVVDILMQNGHVCGMTGDGVNDAPALKRADVGIAVEGCTSAARAASDFVILSPGLSVIILAINLSRTIFSRMRNYVIYRVASSLYVLMFVFLAVVVYNVEIPALVLVLITLLNDGTIMTIAYDNVPISPRPVEWRLVRVVIIAIVLGVLGVAESSAAVFLSHTHGYGFNLGRKIDVPTSNGATMQINDKTYEDNQRSTVAYLALSLGGQLSIFIARTPSFFFTRAPAALLAGAVAFAALAASLLARYWPFGQDLEGISWSDIGAVWVIILVMVVVKDIAKVIVYKILDSAEARLGSSSTESRLEDRVMAFATVDRDAVRPDLRFFALPISDRIAPLPYSTI</sequence>
<dbReference type="Gene3D" id="3.40.1110.10">
    <property type="entry name" value="Calcium-transporting ATPase, cytoplasmic domain N"/>
    <property type="match status" value="1"/>
</dbReference>
<dbReference type="InterPro" id="IPR006534">
    <property type="entry name" value="P-type_ATPase_IIIA"/>
</dbReference>
<dbReference type="InterPro" id="IPR044492">
    <property type="entry name" value="P_typ_ATPase_HD_dom"/>
</dbReference>
<dbReference type="SMART" id="SM00831">
    <property type="entry name" value="Cation_ATPase_N"/>
    <property type="match status" value="1"/>
</dbReference>
<dbReference type="InterPro" id="IPR023299">
    <property type="entry name" value="ATPase_P-typ_cyto_dom_N"/>
</dbReference>
<evidence type="ECO:0000256" key="3">
    <source>
        <dbReference type="ARBA" id="ARBA00022553"/>
    </source>
</evidence>
<feature type="transmembrane region" description="Helical" evidence="12">
    <location>
        <begin position="262"/>
        <end position="281"/>
    </location>
</feature>
<dbReference type="AlphaFoldDB" id="A0A0L0DQS4"/>
<dbReference type="InterPro" id="IPR018303">
    <property type="entry name" value="ATPase_P-typ_P_site"/>
</dbReference>
<keyword evidence="11 12" id="KW-0472">Membrane</keyword>
<protein>
    <recommendedName>
        <fullName evidence="12">Plasma membrane ATPase</fullName>
        <ecNumber evidence="12">7.1.2.1</ecNumber>
    </recommendedName>
</protein>
<dbReference type="SUPFAM" id="SSF56784">
    <property type="entry name" value="HAD-like"/>
    <property type="match status" value="1"/>
</dbReference>
<evidence type="ECO:0000256" key="10">
    <source>
        <dbReference type="ARBA" id="ARBA00022989"/>
    </source>
</evidence>
<dbReference type="FunFam" id="2.70.150.10:FF:000042">
    <property type="entry name" value="Plasma membrane ATPase"/>
    <property type="match status" value="1"/>
</dbReference>
<dbReference type="SUPFAM" id="SSF81653">
    <property type="entry name" value="Calcium ATPase, transduction domain A"/>
    <property type="match status" value="1"/>
</dbReference>
<proteinExistence type="inferred from homology"/>
<feature type="transmembrane region" description="Helical" evidence="12">
    <location>
        <begin position="302"/>
        <end position="324"/>
    </location>
</feature>
<comment type="catalytic activity">
    <reaction evidence="12">
        <text>ATP + H2O + H(+)(in) = ADP + phosphate + 2 H(+)(out)</text>
        <dbReference type="Rhea" id="RHEA:20852"/>
        <dbReference type="ChEBI" id="CHEBI:15377"/>
        <dbReference type="ChEBI" id="CHEBI:15378"/>
        <dbReference type="ChEBI" id="CHEBI:30616"/>
        <dbReference type="ChEBI" id="CHEBI:43474"/>
        <dbReference type="ChEBI" id="CHEBI:456216"/>
        <dbReference type="EC" id="7.1.2.1"/>
    </reaction>
</comment>
<dbReference type="OMA" id="VIEFHPF"/>
<dbReference type="InterPro" id="IPR036412">
    <property type="entry name" value="HAD-like_sf"/>
</dbReference>
<dbReference type="InterPro" id="IPR023298">
    <property type="entry name" value="ATPase_P-typ_TM_dom_sf"/>
</dbReference>
<dbReference type="PRINTS" id="PR00120">
    <property type="entry name" value="HATPASE"/>
</dbReference>
<dbReference type="OrthoDB" id="116380at2759"/>
<dbReference type="SUPFAM" id="SSF81665">
    <property type="entry name" value="Calcium ATPase, transmembrane domain M"/>
    <property type="match status" value="1"/>
</dbReference>
<dbReference type="InterPro" id="IPR023214">
    <property type="entry name" value="HAD_sf"/>
</dbReference>
<dbReference type="GO" id="GO:0005524">
    <property type="term" value="F:ATP binding"/>
    <property type="evidence" value="ECO:0007669"/>
    <property type="project" value="UniProtKB-UniRule"/>
</dbReference>
<dbReference type="GO" id="GO:0120029">
    <property type="term" value="P:proton export across plasma membrane"/>
    <property type="evidence" value="ECO:0007669"/>
    <property type="project" value="UniProtKB-UniRule"/>
</dbReference>
<keyword evidence="9 12" id="KW-1278">Translocase</keyword>
<dbReference type="InterPro" id="IPR059000">
    <property type="entry name" value="ATPase_P-type_domA"/>
</dbReference>
<dbReference type="Gene3D" id="2.70.150.10">
    <property type="entry name" value="Calcium-transporting ATPase, cytoplasmic transduction domain A"/>
    <property type="match status" value="1"/>
</dbReference>
<organism evidence="14 15">
    <name type="scientific">Thecamonas trahens ATCC 50062</name>
    <dbReference type="NCBI Taxonomy" id="461836"/>
    <lineage>
        <taxon>Eukaryota</taxon>
        <taxon>Apusozoa</taxon>
        <taxon>Apusomonadida</taxon>
        <taxon>Apusomonadidae</taxon>
        <taxon>Thecamonas</taxon>
    </lineage>
</organism>